<protein>
    <recommendedName>
        <fullName evidence="9">Protein YIF1</fullName>
    </recommendedName>
</protein>
<proteinExistence type="inferred from homology"/>
<dbReference type="GO" id="GO:0030134">
    <property type="term" value="C:COPII-coated ER to Golgi transport vesicle"/>
    <property type="evidence" value="ECO:0007669"/>
    <property type="project" value="TreeGrafter"/>
</dbReference>
<keyword evidence="8 9" id="KW-0472">Membrane</keyword>
<keyword evidence="2 9" id="KW-0813">Transport</keyword>
<feature type="transmembrane region" description="Helical" evidence="9">
    <location>
        <begin position="161"/>
        <end position="182"/>
    </location>
</feature>
<name>A0A1Y1ZPZ1_9PLEO</name>
<keyword evidence="7 9" id="KW-0333">Golgi apparatus</keyword>
<keyword evidence="5 9" id="KW-0653">Protein transport</keyword>
<dbReference type="AlphaFoldDB" id="A0A1Y1ZPZ1"/>
<feature type="compositionally biased region" description="Low complexity" evidence="10">
    <location>
        <begin position="1"/>
        <end position="20"/>
    </location>
</feature>
<comment type="similarity">
    <text evidence="1 9">Belongs to the YIF1 family.</text>
</comment>
<accession>A0A1Y1ZPZ1</accession>
<evidence type="ECO:0000256" key="4">
    <source>
        <dbReference type="ARBA" id="ARBA00022824"/>
    </source>
</evidence>
<dbReference type="GO" id="GO:0006888">
    <property type="term" value="P:endoplasmic reticulum to Golgi vesicle-mediated transport"/>
    <property type="evidence" value="ECO:0007669"/>
    <property type="project" value="UniProtKB-UniRule"/>
</dbReference>
<evidence type="ECO:0000256" key="7">
    <source>
        <dbReference type="ARBA" id="ARBA00023034"/>
    </source>
</evidence>
<evidence type="ECO:0000256" key="1">
    <source>
        <dbReference type="ARBA" id="ARBA00009727"/>
    </source>
</evidence>
<dbReference type="EMBL" id="MCFA01000052">
    <property type="protein sequence ID" value="ORY12312.1"/>
    <property type="molecule type" value="Genomic_DNA"/>
</dbReference>
<keyword evidence="12" id="KW-1185">Reference proteome</keyword>
<dbReference type="OrthoDB" id="337750at2759"/>
<feature type="transmembrane region" description="Helical" evidence="9">
    <location>
        <begin position="194"/>
        <end position="212"/>
    </location>
</feature>
<dbReference type="GO" id="GO:0005789">
    <property type="term" value="C:endoplasmic reticulum membrane"/>
    <property type="evidence" value="ECO:0007669"/>
    <property type="project" value="UniProtKB-SubCell"/>
</dbReference>
<dbReference type="Pfam" id="PF03878">
    <property type="entry name" value="YIF1"/>
    <property type="match status" value="1"/>
</dbReference>
<dbReference type="Proteomes" id="UP000193144">
    <property type="component" value="Unassembled WGS sequence"/>
</dbReference>
<evidence type="ECO:0000313" key="12">
    <source>
        <dbReference type="Proteomes" id="UP000193144"/>
    </source>
</evidence>
<organism evidence="11 12">
    <name type="scientific">Clohesyomyces aquaticus</name>
    <dbReference type="NCBI Taxonomy" id="1231657"/>
    <lineage>
        <taxon>Eukaryota</taxon>
        <taxon>Fungi</taxon>
        <taxon>Dikarya</taxon>
        <taxon>Ascomycota</taxon>
        <taxon>Pezizomycotina</taxon>
        <taxon>Dothideomycetes</taxon>
        <taxon>Pleosporomycetidae</taxon>
        <taxon>Pleosporales</taxon>
        <taxon>Lindgomycetaceae</taxon>
        <taxon>Clohesyomyces</taxon>
    </lineage>
</organism>
<evidence type="ECO:0000256" key="6">
    <source>
        <dbReference type="ARBA" id="ARBA00022989"/>
    </source>
</evidence>
<dbReference type="STRING" id="1231657.A0A1Y1ZPZ1"/>
<keyword evidence="4 9" id="KW-0256">Endoplasmic reticulum</keyword>
<gene>
    <name evidence="11" type="ORF">BCR34DRAFT_537055</name>
</gene>
<evidence type="ECO:0000256" key="2">
    <source>
        <dbReference type="ARBA" id="ARBA00022448"/>
    </source>
</evidence>
<evidence type="ECO:0000256" key="5">
    <source>
        <dbReference type="ARBA" id="ARBA00022927"/>
    </source>
</evidence>
<feature type="transmembrane region" description="Helical" evidence="9">
    <location>
        <begin position="278"/>
        <end position="295"/>
    </location>
</feature>
<evidence type="ECO:0000256" key="8">
    <source>
        <dbReference type="ARBA" id="ARBA00023136"/>
    </source>
</evidence>
<comment type="subcellular location">
    <subcellularLocation>
        <location evidence="9">Endoplasmic reticulum membrane</location>
        <topology evidence="9">Multi-pass membrane protein</topology>
    </subcellularLocation>
    <subcellularLocation>
        <location evidence="9">Golgi apparatus membrane</location>
        <topology evidence="9">Multi-pass membrane protein</topology>
    </subcellularLocation>
</comment>
<reference evidence="11 12" key="1">
    <citation type="submission" date="2016-07" db="EMBL/GenBank/DDBJ databases">
        <title>Pervasive Adenine N6-methylation of Active Genes in Fungi.</title>
        <authorList>
            <consortium name="DOE Joint Genome Institute"/>
            <person name="Mondo S.J."/>
            <person name="Dannebaum R.O."/>
            <person name="Kuo R.C."/>
            <person name="Labutti K."/>
            <person name="Haridas S."/>
            <person name="Kuo A."/>
            <person name="Salamov A."/>
            <person name="Ahrendt S.R."/>
            <person name="Lipzen A."/>
            <person name="Sullivan W."/>
            <person name="Andreopoulos W.B."/>
            <person name="Clum A."/>
            <person name="Lindquist E."/>
            <person name="Daum C."/>
            <person name="Ramamoorthy G.K."/>
            <person name="Gryganskyi A."/>
            <person name="Culley D."/>
            <person name="Magnuson J.K."/>
            <person name="James T.Y."/>
            <person name="O'Malley M.A."/>
            <person name="Stajich J.E."/>
            <person name="Spatafora J.W."/>
            <person name="Visel A."/>
            <person name="Grigoriev I.V."/>
        </authorList>
    </citation>
    <scope>NUCLEOTIDE SEQUENCE [LARGE SCALE GENOMIC DNA]</scope>
    <source>
        <strain evidence="11 12">CBS 115471</strain>
    </source>
</reference>
<dbReference type="GO" id="GO:0005793">
    <property type="term" value="C:endoplasmic reticulum-Golgi intermediate compartment"/>
    <property type="evidence" value="ECO:0007669"/>
    <property type="project" value="UniProtKB-UniRule"/>
</dbReference>
<feature type="transmembrane region" description="Helical" evidence="9">
    <location>
        <begin position="224"/>
        <end position="242"/>
    </location>
</feature>
<evidence type="ECO:0000256" key="9">
    <source>
        <dbReference type="RuleBase" id="RU368073"/>
    </source>
</evidence>
<evidence type="ECO:0000256" key="3">
    <source>
        <dbReference type="ARBA" id="ARBA00022692"/>
    </source>
</evidence>
<sequence length="297" mass="33006">MPPSQPQSGYGYQQQPQGAPAAGGGGGGYNMHPNFGGFMNDPTAQMGFQVGKSAVMAGQEYMEQNFGRLVSVSALKHYFNVSNSYVVNKLYIVLFPWWHRPWSRQQRLSNNGQDGYFLPPREDTNSPDMYIPMMALVTYILLKTLLAGLRGAFDPELLATTFFTSVFVLLLEIGIIKLGTLLLNISSTSQIFDLVAYSGYKFVGVIISLLLSELLGHLGVGGRWASWVIFLYCFSANAFFLLRSLRYVLLPDQNGQGVGGGAAGYTVARSQRNRRTQFLFVYSYVVQFGFMLWLSKV</sequence>
<evidence type="ECO:0000313" key="11">
    <source>
        <dbReference type="EMBL" id="ORY12312.1"/>
    </source>
</evidence>
<dbReference type="PANTHER" id="PTHR14083">
    <property type="entry name" value="YIP1 INTERACTING FACTOR HOMOLOG YIF1 PROTEIN"/>
    <property type="match status" value="1"/>
</dbReference>
<keyword evidence="3 9" id="KW-0812">Transmembrane</keyword>
<keyword evidence="6 9" id="KW-1133">Transmembrane helix</keyword>
<dbReference type="InterPro" id="IPR005578">
    <property type="entry name" value="Yif1_fam"/>
</dbReference>
<dbReference type="GO" id="GO:0015031">
    <property type="term" value="P:protein transport"/>
    <property type="evidence" value="ECO:0007669"/>
    <property type="project" value="UniProtKB-KW"/>
</dbReference>
<dbReference type="GO" id="GO:0000139">
    <property type="term" value="C:Golgi membrane"/>
    <property type="evidence" value="ECO:0007669"/>
    <property type="project" value="UniProtKB-SubCell"/>
</dbReference>
<comment type="function">
    <text evidence="9">Has a role in transport between endoplasmic reticulum and Golgi.</text>
</comment>
<dbReference type="PANTHER" id="PTHR14083:SF0">
    <property type="entry name" value="YIP1D-INTERACTING FACTOR 1, ISOFORM C"/>
    <property type="match status" value="1"/>
</dbReference>
<feature type="region of interest" description="Disordered" evidence="10">
    <location>
        <begin position="1"/>
        <end position="26"/>
    </location>
</feature>
<feature type="transmembrane region" description="Helical" evidence="9">
    <location>
        <begin position="130"/>
        <end position="149"/>
    </location>
</feature>
<evidence type="ECO:0000256" key="10">
    <source>
        <dbReference type="SAM" id="MobiDB-lite"/>
    </source>
</evidence>
<comment type="caution">
    <text evidence="11">The sequence shown here is derived from an EMBL/GenBank/DDBJ whole genome shotgun (WGS) entry which is preliminary data.</text>
</comment>